<organism evidence="1 2">
    <name type="scientific">Sphingomonas jinjuensis</name>
    <dbReference type="NCBI Taxonomy" id="535907"/>
    <lineage>
        <taxon>Bacteria</taxon>
        <taxon>Pseudomonadati</taxon>
        <taxon>Pseudomonadota</taxon>
        <taxon>Alphaproteobacteria</taxon>
        <taxon>Sphingomonadales</taxon>
        <taxon>Sphingomonadaceae</taxon>
        <taxon>Sphingomonas</taxon>
    </lineage>
</organism>
<proteinExistence type="predicted"/>
<name>A0A840FC88_9SPHN</name>
<comment type="caution">
    <text evidence="1">The sequence shown here is derived from an EMBL/GenBank/DDBJ whole genome shotgun (WGS) entry which is preliminary data.</text>
</comment>
<dbReference type="AlphaFoldDB" id="A0A840FC88"/>
<protein>
    <submittedName>
        <fullName evidence="1">Uncharacterized protein</fullName>
    </submittedName>
</protein>
<dbReference type="EMBL" id="JACIEV010000010">
    <property type="protein sequence ID" value="MBB4155249.1"/>
    <property type="molecule type" value="Genomic_DNA"/>
</dbReference>
<accession>A0A840FC88</accession>
<sequence length="41" mass="4439">MAFRLRSVSLRRRLAMVIACRAALETAPGLPIAIDRSSGPD</sequence>
<gene>
    <name evidence="1" type="ORF">GGQ80_003167</name>
</gene>
<dbReference type="RefSeq" id="WP_281375468.1">
    <property type="nucleotide sequence ID" value="NZ_JACIEV010000010.1"/>
</dbReference>
<reference evidence="1 2" key="1">
    <citation type="submission" date="2020-08" db="EMBL/GenBank/DDBJ databases">
        <title>Genomic Encyclopedia of Type Strains, Phase IV (KMG-IV): sequencing the most valuable type-strain genomes for metagenomic binning, comparative biology and taxonomic classification.</title>
        <authorList>
            <person name="Goeker M."/>
        </authorList>
    </citation>
    <scope>NUCLEOTIDE SEQUENCE [LARGE SCALE GENOMIC DNA]</scope>
    <source>
        <strain evidence="1 2">YC6723</strain>
    </source>
</reference>
<keyword evidence="2" id="KW-1185">Reference proteome</keyword>
<evidence type="ECO:0000313" key="1">
    <source>
        <dbReference type="EMBL" id="MBB4155249.1"/>
    </source>
</evidence>
<evidence type="ECO:0000313" key="2">
    <source>
        <dbReference type="Proteomes" id="UP000529795"/>
    </source>
</evidence>
<dbReference type="Proteomes" id="UP000529795">
    <property type="component" value="Unassembled WGS sequence"/>
</dbReference>